<comment type="similarity">
    <text evidence="1">Belongs to the ComF/GntX family.</text>
</comment>
<dbReference type="InterPro" id="IPR029057">
    <property type="entry name" value="PRTase-like"/>
</dbReference>
<dbReference type="FunCoup" id="A0A7L4YRM3">
    <property type="interactions" value="3"/>
</dbReference>
<dbReference type="AlphaFoldDB" id="A0A7L4YRM3"/>
<dbReference type="PANTHER" id="PTHR47505:SF1">
    <property type="entry name" value="DNA UTILIZATION PROTEIN YHGH"/>
    <property type="match status" value="1"/>
</dbReference>
<dbReference type="Proteomes" id="UP000463857">
    <property type="component" value="Chromosome"/>
</dbReference>
<dbReference type="EMBL" id="CP047156">
    <property type="protein sequence ID" value="QHC01564.1"/>
    <property type="molecule type" value="Genomic_DNA"/>
</dbReference>
<protein>
    <submittedName>
        <fullName evidence="3">ComF family protein</fullName>
    </submittedName>
</protein>
<evidence type="ECO:0000256" key="1">
    <source>
        <dbReference type="ARBA" id="ARBA00008007"/>
    </source>
</evidence>
<dbReference type="InParanoid" id="A0A7L4YRM3"/>
<name>A0A7L4YRM3_9ACTN</name>
<dbReference type="CDD" id="cd06223">
    <property type="entry name" value="PRTases_typeI"/>
    <property type="match status" value="1"/>
</dbReference>
<sequence>MARGWTGALVDLVLPVQCLGCGIPEIAWCSACQDAACQLRLHSPDPAPVGFPPTVAAAEYAGDVRLAILGAKDRGRRDLVGPVATLLGWAAQAAVPPAERWLVVPMPSNPAAARARGGDHMVRIGLRATAGSGHLFVEALSAGHSGEATRLGAAGRLADRRRSMRLRRDAAALLAGRDVLLVDDIVTTGSTLATAAALVRSAGARAVRAAVVAATEKEVTRR</sequence>
<feature type="domain" description="Phosphoribosyltransferase" evidence="2">
    <location>
        <begin position="169"/>
        <end position="215"/>
    </location>
</feature>
<dbReference type="KEGG" id="eke:EK0264_15540"/>
<reference evidence="3 4" key="1">
    <citation type="journal article" date="2018" name="Int. J. Syst. Evol. Microbiol.">
        <title>Epidermidibacterium keratini gen. nov., sp. nov., a member of the family Sporichthyaceae, isolated from keratin epidermis.</title>
        <authorList>
            <person name="Lee D.G."/>
            <person name="Trujillo M.E."/>
            <person name="Kang S."/>
            <person name="Nam J.J."/>
            <person name="Kim Y.J."/>
        </authorList>
    </citation>
    <scope>NUCLEOTIDE SEQUENCE [LARGE SCALE GENOMIC DNA]</scope>
    <source>
        <strain evidence="3 4">EPI-7</strain>
    </source>
</reference>
<dbReference type="Gene3D" id="3.40.50.2020">
    <property type="match status" value="1"/>
</dbReference>
<gene>
    <name evidence="3" type="ORF">EK0264_15540</name>
</gene>
<evidence type="ECO:0000313" key="3">
    <source>
        <dbReference type="EMBL" id="QHC01564.1"/>
    </source>
</evidence>
<dbReference type="OrthoDB" id="5244859at2"/>
<dbReference type="InterPro" id="IPR051910">
    <property type="entry name" value="ComF/GntX_DNA_util-trans"/>
</dbReference>
<organism evidence="3 4">
    <name type="scientific">Epidermidibacterium keratini</name>
    <dbReference type="NCBI Taxonomy" id="1891644"/>
    <lineage>
        <taxon>Bacteria</taxon>
        <taxon>Bacillati</taxon>
        <taxon>Actinomycetota</taxon>
        <taxon>Actinomycetes</taxon>
        <taxon>Sporichthyales</taxon>
        <taxon>Sporichthyaceae</taxon>
        <taxon>Epidermidibacterium</taxon>
    </lineage>
</organism>
<dbReference type="Pfam" id="PF00156">
    <property type="entry name" value="Pribosyltran"/>
    <property type="match status" value="1"/>
</dbReference>
<keyword evidence="4" id="KW-1185">Reference proteome</keyword>
<evidence type="ECO:0000259" key="2">
    <source>
        <dbReference type="Pfam" id="PF00156"/>
    </source>
</evidence>
<dbReference type="SUPFAM" id="SSF53271">
    <property type="entry name" value="PRTase-like"/>
    <property type="match status" value="1"/>
</dbReference>
<proteinExistence type="inferred from homology"/>
<dbReference type="InterPro" id="IPR000836">
    <property type="entry name" value="PRTase_dom"/>
</dbReference>
<accession>A0A7L4YRM3</accession>
<dbReference type="PANTHER" id="PTHR47505">
    <property type="entry name" value="DNA UTILIZATION PROTEIN YHGH"/>
    <property type="match status" value="1"/>
</dbReference>
<evidence type="ECO:0000313" key="4">
    <source>
        <dbReference type="Proteomes" id="UP000463857"/>
    </source>
</evidence>
<dbReference type="RefSeq" id="WP_159546699.1">
    <property type="nucleotide sequence ID" value="NZ_CP047156.1"/>
</dbReference>